<evidence type="ECO:0000313" key="4">
    <source>
        <dbReference type="EMBL" id="KIM41749.1"/>
    </source>
</evidence>
<evidence type="ECO:0000256" key="1">
    <source>
        <dbReference type="ARBA" id="ARBA00022603"/>
    </source>
</evidence>
<feature type="region of interest" description="Disordered" evidence="3">
    <location>
        <begin position="356"/>
        <end position="395"/>
    </location>
</feature>
<dbReference type="Gene3D" id="3.40.50.150">
    <property type="entry name" value="Vaccinia Virus protein VP39"/>
    <property type="match status" value="1"/>
</dbReference>
<name>A0A0C3CBY1_HEBCY</name>
<gene>
    <name evidence="4" type="ORF">M413DRAFT_444994</name>
</gene>
<dbReference type="PANTHER" id="PTHR13393">
    <property type="entry name" value="SAM-DEPENDENT METHYLTRANSFERASE"/>
    <property type="match status" value="1"/>
</dbReference>
<evidence type="ECO:0008006" key="6">
    <source>
        <dbReference type="Google" id="ProtNLM"/>
    </source>
</evidence>
<dbReference type="HOGENOM" id="CLU_027534_0_1_1"/>
<dbReference type="STRING" id="686832.A0A0C3CBY1"/>
<proteinExistence type="predicted"/>
<dbReference type="AlphaFoldDB" id="A0A0C3CBY1"/>
<dbReference type="EMBL" id="KN831779">
    <property type="protein sequence ID" value="KIM41749.1"/>
    <property type="molecule type" value="Genomic_DNA"/>
</dbReference>
<dbReference type="OrthoDB" id="514248at2759"/>
<evidence type="ECO:0000256" key="2">
    <source>
        <dbReference type="ARBA" id="ARBA00022679"/>
    </source>
</evidence>
<protein>
    <recommendedName>
        <fullName evidence="6">U6 small nuclear RNA (adenine-(43)-N(6))-methyltransferase</fullName>
    </recommendedName>
</protein>
<accession>A0A0C3CBY1</accession>
<reference evidence="5" key="2">
    <citation type="submission" date="2015-01" db="EMBL/GenBank/DDBJ databases">
        <title>Evolutionary Origins and Diversification of the Mycorrhizal Mutualists.</title>
        <authorList>
            <consortium name="DOE Joint Genome Institute"/>
            <consortium name="Mycorrhizal Genomics Consortium"/>
            <person name="Kohler A."/>
            <person name="Kuo A."/>
            <person name="Nagy L.G."/>
            <person name="Floudas D."/>
            <person name="Copeland A."/>
            <person name="Barry K.W."/>
            <person name="Cichocki N."/>
            <person name="Veneault-Fourrey C."/>
            <person name="LaButti K."/>
            <person name="Lindquist E.A."/>
            <person name="Lipzen A."/>
            <person name="Lundell T."/>
            <person name="Morin E."/>
            <person name="Murat C."/>
            <person name="Riley R."/>
            <person name="Ohm R."/>
            <person name="Sun H."/>
            <person name="Tunlid A."/>
            <person name="Henrissat B."/>
            <person name="Grigoriev I.V."/>
            <person name="Hibbett D.S."/>
            <person name="Martin F."/>
        </authorList>
    </citation>
    <scope>NUCLEOTIDE SEQUENCE [LARGE SCALE GENOMIC DNA]</scope>
    <source>
        <strain evidence="5">h7</strain>
    </source>
</reference>
<dbReference type="InterPro" id="IPR010286">
    <property type="entry name" value="METTL16/RlmF"/>
</dbReference>
<dbReference type="Pfam" id="PF05971">
    <property type="entry name" value="Methyltransf_10"/>
    <property type="match status" value="1"/>
</dbReference>
<dbReference type="GO" id="GO:0008168">
    <property type="term" value="F:methyltransferase activity"/>
    <property type="evidence" value="ECO:0007669"/>
    <property type="project" value="UniProtKB-KW"/>
</dbReference>
<dbReference type="CDD" id="cd02440">
    <property type="entry name" value="AdoMet_MTases"/>
    <property type="match status" value="1"/>
</dbReference>
<feature type="compositionally biased region" description="Polar residues" evidence="3">
    <location>
        <begin position="371"/>
        <end position="380"/>
    </location>
</feature>
<dbReference type="GO" id="GO:0070475">
    <property type="term" value="P:rRNA base methylation"/>
    <property type="evidence" value="ECO:0007669"/>
    <property type="project" value="TreeGrafter"/>
</dbReference>
<evidence type="ECO:0000256" key="3">
    <source>
        <dbReference type="SAM" id="MobiDB-lite"/>
    </source>
</evidence>
<keyword evidence="1" id="KW-0489">Methyltransferase</keyword>
<dbReference type="GO" id="GO:0005634">
    <property type="term" value="C:nucleus"/>
    <property type="evidence" value="ECO:0007669"/>
    <property type="project" value="TreeGrafter"/>
</dbReference>
<keyword evidence="2" id="KW-0808">Transferase</keyword>
<dbReference type="Proteomes" id="UP000053424">
    <property type="component" value="Unassembled WGS sequence"/>
</dbReference>
<dbReference type="InterPro" id="IPR029063">
    <property type="entry name" value="SAM-dependent_MTases_sf"/>
</dbReference>
<reference evidence="4 5" key="1">
    <citation type="submission" date="2014-04" db="EMBL/GenBank/DDBJ databases">
        <authorList>
            <consortium name="DOE Joint Genome Institute"/>
            <person name="Kuo A."/>
            <person name="Gay G."/>
            <person name="Dore J."/>
            <person name="Kohler A."/>
            <person name="Nagy L.G."/>
            <person name="Floudas D."/>
            <person name="Copeland A."/>
            <person name="Barry K.W."/>
            <person name="Cichocki N."/>
            <person name="Veneault-Fourrey C."/>
            <person name="LaButti K."/>
            <person name="Lindquist E.A."/>
            <person name="Lipzen A."/>
            <person name="Lundell T."/>
            <person name="Morin E."/>
            <person name="Murat C."/>
            <person name="Sun H."/>
            <person name="Tunlid A."/>
            <person name="Henrissat B."/>
            <person name="Grigoriev I.V."/>
            <person name="Hibbett D.S."/>
            <person name="Martin F."/>
            <person name="Nordberg H.P."/>
            <person name="Cantor M.N."/>
            <person name="Hua S.X."/>
        </authorList>
    </citation>
    <scope>NUCLEOTIDE SEQUENCE [LARGE SCALE GENOMIC DNA]</scope>
    <source>
        <strain evidence="5">h7</strain>
    </source>
</reference>
<keyword evidence="5" id="KW-1185">Reference proteome</keyword>
<dbReference type="PANTHER" id="PTHR13393:SF0">
    <property type="entry name" value="RNA N6-ADENOSINE-METHYLTRANSFERASE METTL16"/>
    <property type="match status" value="1"/>
</dbReference>
<feature type="region of interest" description="Disordered" evidence="3">
    <location>
        <begin position="314"/>
        <end position="337"/>
    </location>
</feature>
<sequence>MLRDFGVRLHIPEDRLCPPVPNRLNYILWIEDIVHAHRIVEGYLGISRSQEIRGIDIGTGSTAIYPLLACKRNPKWKIIGTELDPASHMVALQNVNENGMQDSISVEKAEADGKVLFPLQTTDEIFDFTMCNPPFYSSQEDVETSARGKDDPTNAVCTGAETEMIYPGGGETAFVERMVIESVGERLRGRCRWYTSMLGKMSSVVHIVEMLTARSITNYIITEFVQGQTRRWAVGWSFSDIKLPDDIARVPSASSSTHVLYAVQPPRNTLVHVLQSPPPPSSGPKFEVHDLTNALKDVLLDVAGLEVREVMAHNLSGKQEQESNENETLSRPHIPGDLVPQTMEFVIRAGENTWSRSARRGKKRKRGGWESNESSTSNPTMKDPPSEITRKLGSPLPPALPVHEVQRELPALLCTARVLPVAAPSTSSSSSTIPPPYSPGQSALTLVAPRQLAIQFQWSYGRNSDRALYESFVSHVWRKVLVRFVG</sequence>
<dbReference type="SUPFAM" id="SSF53335">
    <property type="entry name" value="S-adenosyl-L-methionine-dependent methyltransferases"/>
    <property type="match status" value="1"/>
</dbReference>
<feature type="compositionally biased region" description="Basic residues" evidence="3">
    <location>
        <begin position="357"/>
        <end position="366"/>
    </location>
</feature>
<evidence type="ECO:0000313" key="5">
    <source>
        <dbReference type="Proteomes" id="UP000053424"/>
    </source>
</evidence>
<organism evidence="4 5">
    <name type="scientific">Hebeloma cylindrosporum</name>
    <dbReference type="NCBI Taxonomy" id="76867"/>
    <lineage>
        <taxon>Eukaryota</taxon>
        <taxon>Fungi</taxon>
        <taxon>Dikarya</taxon>
        <taxon>Basidiomycota</taxon>
        <taxon>Agaricomycotina</taxon>
        <taxon>Agaricomycetes</taxon>
        <taxon>Agaricomycetidae</taxon>
        <taxon>Agaricales</taxon>
        <taxon>Agaricineae</taxon>
        <taxon>Hymenogastraceae</taxon>
        <taxon>Hebeloma</taxon>
    </lineage>
</organism>